<dbReference type="EMBL" id="MU003512">
    <property type="protein sequence ID" value="KAF2469291.1"/>
    <property type="molecule type" value="Genomic_DNA"/>
</dbReference>
<accession>A0ACB6QQU1</accession>
<evidence type="ECO:0000313" key="1">
    <source>
        <dbReference type="EMBL" id="KAF2469291.1"/>
    </source>
</evidence>
<name>A0ACB6QQU1_9PLEO</name>
<comment type="caution">
    <text evidence="1">The sequence shown here is derived from an EMBL/GenBank/DDBJ whole genome shotgun (WGS) entry which is preliminary data.</text>
</comment>
<gene>
    <name evidence="1" type="ORF">BDR25DRAFT_356533</name>
</gene>
<reference evidence="1" key="1">
    <citation type="journal article" date="2020" name="Stud. Mycol.">
        <title>101 Dothideomycetes genomes: a test case for predicting lifestyles and emergence of pathogens.</title>
        <authorList>
            <person name="Haridas S."/>
            <person name="Albert R."/>
            <person name="Binder M."/>
            <person name="Bloem J."/>
            <person name="Labutti K."/>
            <person name="Salamov A."/>
            <person name="Andreopoulos B."/>
            <person name="Baker S."/>
            <person name="Barry K."/>
            <person name="Bills G."/>
            <person name="Bluhm B."/>
            <person name="Cannon C."/>
            <person name="Castanera R."/>
            <person name="Culley D."/>
            <person name="Daum C."/>
            <person name="Ezra D."/>
            <person name="Gonzalez J."/>
            <person name="Henrissat B."/>
            <person name="Kuo A."/>
            <person name="Liang C."/>
            <person name="Lipzen A."/>
            <person name="Lutzoni F."/>
            <person name="Magnuson J."/>
            <person name="Mondo S."/>
            <person name="Nolan M."/>
            <person name="Ohm R."/>
            <person name="Pangilinan J."/>
            <person name="Park H.-J."/>
            <person name="Ramirez L."/>
            <person name="Alfaro M."/>
            <person name="Sun H."/>
            <person name="Tritt A."/>
            <person name="Yoshinaga Y."/>
            <person name="Zwiers L.-H."/>
            <person name="Turgeon B."/>
            <person name="Goodwin S."/>
            <person name="Spatafora J."/>
            <person name="Crous P."/>
            <person name="Grigoriev I."/>
        </authorList>
    </citation>
    <scope>NUCLEOTIDE SEQUENCE</scope>
    <source>
        <strain evidence="1">ATCC 200398</strain>
    </source>
</reference>
<dbReference type="Proteomes" id="UP000799755">
    <property type="component" value="Unassembled WGS sequence"/>
</dbReference>
<protein>
    <submittedName>
        <fullName evidence="1">Uncharacterized protein</fullName>
    </submittedName>
</protein>
<proteinExistence type="predicted"/>
<sequence>MKRRASQNKILIPTKLRAPCGRKAVICINNAEVLQRGRGISWRELGSDSTNVEDERGKYLSNTTQPFGISPSFRIDSNNEDNLHILAPTQALPNELIVEIAYCLRDSDNTARGAIKGSYKLDNPDASNVQAGRLMGQFAGQHSAVIELLTTLTLNVERLSLHGFNSMTNVMLNIKHLETTLAIIPRTNFYRWSVAGYNGEQPRSRKVSVNILRIRCKDKFTFEIGRKHFFQLLRSLHTDPDALKILSPVFGIFILDGSREVNWKKVFFFLRLTPYLEFSTIRFRKGYELKEVVNSKYSLRQIKLYLEEELHMGIQRDVIENFETIVGTPKRLPFITMPHILLGHSQILSNSCLVHGSGILFIKPAPSIALTQEALPLGGSLMKSMQGKYYLIITSARTPYIHGFILAPRWSELDSRGFSQDFRNLSLACREFFSCALEILFGTLVLGPSNESALPHLVPLTGTLFCHCNLLNKVRNPTALFITFKDFDTSTSLSDAIKVAIDTLTLNTNLKMLFSIFFFAFPLIEQGSIVDDKRHGLSGLLTPPRLITYDNADPLSSIPSSTLSVDEGIRHPKPITPESHSEDMVRLSATHFLFETRTLLSSFKNLKVLDLYNKCDCSEETPLPYLFHRANSGDFEDSSNIVRVQYHDQPLQTVARIVRLQHCGFPSSSLEKLDIINGGDDTTEWVQDIVDDGDGLPGLYELRFIIVGGLAAGDEFFLAGIDEFGWGIKNRYIEWYTIREHGPSQPGVGASIPSRVRQAGWVKEAASAEDVYTNKCRSYWVVNFSFSIINRTYAALAERGNVAQSSVHHHERGWGLREVQIRGQQYLLQLSNLGHPDAAAARILTTPLAKQEP</sequence>
<keyword evidence="2" id="KW-1185">Reference proteome</keyword>
<organism evidence="1 2">
    <name type="scientific">Lindgomyces ingoldianus</name>
    <dbReference type="NCBI Taxonomy" id="673940"/>
    <lineage>
        <taxon>Eukaryota</taxon>
        <taxon>Fungi</taxon>
        <taxon>Dikarya</taxon>
        <taxon>Ascomycota</taxon>
        <taxon>Pezizomycotina</taxon>
        <taxon>Dothideomycetes</taxon>
        <taxon>Pleosporomycetidae</taxon>
        <taxon>Pleosporales</taxon>
        <taxon>Lindgomycetaceae</taxon>
        <taxon>Lindgomyces</taxon>
    </lineage>
</organism>
<evidence type="ECO:0000313" key="2">
    <source>
        <dbReference type="Proteomes" id="UP000799755"/>
    </source>
</evidence>